<comment type="caution">
    <text evidence="1">The sequence shown here is derived from an EMBL/GenBank/DDBJ whole genome shotgun (WGS) entry which is preliminary data.</text>
</comment>
<keyword evidence="2" id="KW-1185">Reference proteome</keyword>
<dbReference type="Proteomes" id="UP000317303">
    <property type="component" value="Unassembled WGS sequence"/>
</dbReference>
<reference evidence="1 2" key="1">
    <citation type="submission" date="2019-07" db="EMBL/GenBank/DDBJ databases">
        <title>R&amp;d 2014.</title>
        <authorList>
            <person name="Klenk H.-P."/>
        </authorList>
    </citation>
    <scope>NUCLEOTIDE SEQUENCE [LARGE SCALE GENOMIC DNA]</scope>
    <source>
        <strain evidence="1 2">DSM 43194</strain>
    </source>
</reference>
<organism evidence="1 2">
    <name type="scientific">Prauserella rugosa</name>
    <dbReference type="NCBI Taxonomy" id="43354"/>
    <lineage>
        <taxon>Bacteria</taxon>
        <taxon>Bacillati</taxon>
        <taxon>Actinomycetota</taxon>
        <taxon>Actinomycetes</taxon>
        <taxon>Pseudonocardiales</taxon>
        <taxon>Pseudonocardiaceae</taxon>
        <taxon>Prauserella</taxon>
    </lineage>
</organism>
<protein>
    <submittedName>
        <fullName evidence="1">Nitroreductase family protein</fullName>
    </submittedName>
</protein>
<dbReference type="InterPro" id="IPR000415">
    <property type="entry name" value="Nitroreductase-like"/>
</dbReference>
<accession>A0A660CBW5</accession>
<gene>
    <name evidence="1" type="ORF">JD82_01210</name>
</gene>
<dbReference type="EMBL" id="VLJV01000001">
    <property type="protein sequence ID" value="TWH19387.1"/>
    <property type="molecule type" value="Genomic_DNA"/>
</dbReference>
<evidence type="ECO:0000313" key="2">
    <source>
        <dbReference type="Proteomes" id="UP000317303"/>
    </source>
</evidence>
<dbReference type="RefSeq" id="WP_030530436.1">
    <property type="nucleotide sequence ID" value="NZ_JOIJ01000002.1"/>
</dbReference>
<evidence type="ECO:0000313" key="1">
    <source>
        <dbReference type="EMBL" id="TWH19387.1"/>
    </source>
</evidence>
<dbReference type="NCBIfam" id="NF047509">
    <property type="entry name" value="Rv3131_FMN_oxido"/>
    <property type="match status" value="1"/>
</dbReference>
<dbReference type="Gene3D" id="3.40.109.10">
    <property type="entry name" value="NADH Oxidase"/>
    <property type="match status" value="1"/>
</dbReference>
<sequence length="326" mass="34072">MTPSGGASAAGTEVAGVAVRAGIRAPSQHNTQPWLFRVRSDAVEVLVDRGRVLRASDPEGRGADLACGAALCNMRVAVAATGRQAVVEVLPDPHDPDVAGLVRIGGARTVTPEDHALAGAVARRTTNRRPFVDRPVPRRLSSALSAAAEVEGARLLVLSPAQLDVFAELLRRADQLLAEDAEYRRELADWTHDGGRADGVPASAGGPCPEAGALLALRDFRPDERARPAAAFEQDPLVAVLTTATDTRRHRVLAGVAMERVLLAATARGLSASFLPQPLEVEDTRSLLVEALGGCPQTALRIGHGYPGVATPRRPPGDVIIGAGGE</sequence>
<dbReference type="AlphaFoldDB" id="A0A660CBW5"/>
<dbReference type="SUPFAM" id="SSF55469">
    <property type="entry name" value="FMN-dependent nitroreductase-like"/>
    <property type="match status" value="2"/>
</dbReference>
<proteinExistence type="predicted"/>
<dbReference type="OrthoDB" id="8156917at2"/>
<dbReference type="GO" id="GO:0016491">
    <property type="term" value="F:oxidoreductase activity"/>
    <property type="evidence" value="ECO:0007669"/>
    <property type="project" value="InterPro"/>
</dbReference>
<name>A0A660CBW5_9PSEU</name>